<dbReference type="SUPFAM" id="SSF50370">
    <property type="entry name" value="Ricin B-like lectins"/>
    <property type="match status" value="1"/>
</dbReference>
<reference evidence="2 3" key="1">
    <citation type="submission" date="2019-09" db="EMBL/GenBank/DDBJ databases">
        <title>Genome Sequences of Streptomyces kaniharaensis ATCC 21070.</title>
        <authorList>
            <person name="Zhu W."/>
            <person name="De Crecy-Lagard V."/>
            <person name="Richards N.G."/>
        </authorList>
    </citation>
    <scope>NUCLEOTIDE SEQUENCE [LARGE SCALE GENOMIC DNA]</scope>
    <source>
        <strain evidence="2 3">SF-557</strain>
    </source>
</reference>
<dbReference type="SMART" id="SM00458">
    <property type="entry name" value="RICIN"/>
    <property type="match status" value="1"/>
</dbReference>
<evidence type="ECO:0000259" key="1">
    <source>
        <dbReference type="SMART" id="SM00458"/>
    </source>
</evidence>
<comment type="caution">
    <text evidence="2">The sequence shown here is derived from an EMBL/GenBank/DDBJ whole genome shotgun (WGS) entry which is preliminary data.</text>
</comment>
<feature type="domain" description="Ricin B lectin" evidence="1">
    <location>
        <begin position="8"/>
        <end position="146"/>
    </location>
</feature>
<dbReference type="AlphaFoldDB" id="A0A6N7KNL6"/>
<dbReference type="Gene3D" id="2.80.10.50">
    <property type="match status" value="2"/>
</dbReference>
<proteinExistence type="predicted"/>
<name>A0A6N7KNL6_9ACTN</name>
<dbReference type="RefSeq" id="WP_407697773.1">
    <property type="nucleotide sequence ID" value="NZ_WBOF01000001.1"/>
</dbReference>
<dbReference type="CDD" id="cd00161">
    <property type="entry name" value="beta-trefoil_Ricin-like"/>
    <property type="match status" value="1"/>
</dbReference>
<evidence type="ECO:0000313" key="3">
    <source>
        <dbReference type="Proteomes" id="UP000450000"/>
    </source>
</evidence>
<accession>A0A6N7KNL6</accession>
<dbReference type="InterPro" id="IPR000772">
    <property type="entry name" value="Ricin_B_lectin"/>
</dbReference>
<dbReference type="Pfam" id="PF14200">
    <property type="entry name" value="RicinB_lectin_2"/>
    <property type="match status" value="1"/>
</dbReference>
<evidence type="ECO:0000313" key="2">
    <source>
        <dbReference type="EMBL" id="MQS13001.1"/>
    </source>
</evidence>
<dbReference type="PROSITE" id="PS50231">
    <property type="entry name" value="RICIN_B_LECTIN"/>
    <property type="match status" value="1"/>
</dbReference>
<dbReference type="InterPro" id="IPR035992">
    <property type="entry name" value="Ricin_B-like_lectins"/>
</dbReference>
<keyword evidence="3" id="KW-1185">Reference proteome</keyword>
<gene>
    <name evidence="2" type="ORF">F7Q99_12035</name>
</gene>
<dbReference type="Proteomes" id="UP000450000">
    <property type="component" value="Unassembled WGS sequence"/>
</dbReference>
<sequence>MTDTAITDGLYRVRNVASGLLLGVADGSRRSGARIHHGEDTGTDAQLWRLTAVHPGGALYHLENAASGKRLDVTGASSDNGVLIQQWSANAFGAQEWLLEHHDDAPGTYTITSFISGKPLTAAPAPDPAVRQWEDIDSPTQWWRLERQG</sequence>
<organism evidence="2 3">
    <name type="scientific">Streptomyces kaniharaensis</name>
    <dbReference type="NCBI Taxonomy" id="212423"/>
    <lineage>
        <taxon>Bacteria</taxon>
        <taxon>Bacillati</taxon>
        <taxon>Actinomycetota</taxon>
        <taxon>Actinomycetes</taxon>
        <taxon>Kitasatosporales</taxon>
        <taxon>Streptomycetaceae</taxon>
        <taxon>Streptomyces</taxon>
    </lineage>
</organism>
<dbReference type="EMBL" id="WBOF01000001">
    <property type="protein sequence ID" value="MQS13001.1"/>
    <property type="molecule type" value="Genomic_DNA"/>
</dbReference>
<protein>
    <recommendedName>
        <fullName evidence="1">Ricin B lectin domain-containing protein</fullName>
    </recommendedName>
</protein>